<accession>A0A7J7P4W5</accession>
<feature type="compositionally biased region" description="Basic and acidic residues" evidence="1">
    <location>
        <begin position="24"/>
        <end position="33"/>
    </location>
</feature>
<comment type="caution">
    <text evidence="2">The sequence shown here is derived from an EMBL/GenBank/DDBJ whole genome shotgun (WGS) entry which is preliminary data.</text>
</comment>
<organism evidence="2 3">
    <name type="scientific">Kingdonia uniflora</name>
    <dbReference type="NCBI Taxonomy" id="39325"/>
    <lineage>
        <taxon>Eukaryota</taxon>
        <taxon>Viridiplantae</taxon>
        <taxon>Streptophyta</taxon>
        <taxon>Embryophyta</taxon>
        <taxon>Tracheophyta</taxon>
        <taxon>Spermatophyta</taxon>
        <taxon>Magnoliopsida</taxon>
        <taxon>Ranunculales</taxon>
        <taxon>Circaeasteraceae</taxon>
        <taxon>Kingdonia</taxon>
    </lineage>
</organism>
<sequence length="164" mass="18501">MYQYFFKVKVAYEISNSGTQLKRWTTDSDKTKSDVGQSSRSSKPDLIVDPKSEIIGKVNRPAKLKWNKNAPQAYISESSFITRIITPKDLKKLNDKLAERKDWNPITDVAYDYTSHLLGMLRQIALDAGALLHLTESPLVIKVRVDRSSGRKSGRSLDLVSDAD</sequence>
<protein>
    <submittedName>
        <fullName evidence="2">Uncharacterized protein</fullName>
    </submittedName>
</protein>
<evidence type="ECO:0000313" key="3">
    <source>
        <dbReference type="Proteomes" id="UP000541444"/>
    </source>
</evidence>
<evidence type="ECO:0000256" key="1">
    <source>
        <dbReference type="SAM" id="MobiDB-lite"/>
    </source>
</evidence>
<dbReference type="EMBL" id="JACGCM010000276">
    <property type="protein sequence ID" value="KAF6174312.1"/>
    <property type="molecule type" value="Genomic_DNA"/>
</dbReference>
<reference evidence="2 3" key="1">
    <citation type="journal article" date="2020" name="IScience">
        <title>Genome Sequencing of the Endangered Kingdonia uniflora (Circaeasteraceae, Ranunculales) Reveals Potential Mechanisms of Evolutionary Specialization.</title>
        <authorList>
            <person name="Sun Y."/>
            <person name="Deng T."/>
            <person name="Zhang A."/>
            <person name="Moore M.J."/>
            <person name="Landis J.B."/>
            <person name="Lin N."/>
            <person name="Zhang H."/>
            <person name="Zhang X."/>
            <person name="Huang J."/>
            <person name="Zhang X."/>
            <person name="Sun H."/>
            <person name="Wang H."/>
        </authorList>
    </citation>
    <scope>NUCLEOTIDE SEQUENCE [LARGE SCALE GENOMIC DNA]</scope>
    <source>
        <strain evidence="2">TB1705</strain>
        <tissue evidence="2">Leaf</tissue>
    </source>
</reference>
<dbReference type="AlphaFoldDB" id="A0A7J7P4W5"/>
<gene>
    <name evidence="2" type="ORF">GIB67_040805</name>
</gene>
<keyword evidence="3" id="KW-1185">Reference proteome</keyword>
<evidence type="ECO:0000313" key="2">
    <source>
        <dbReference type="EMBL" id="KAF6174312.1"/>
    </source>
</evidence>
<feature type="region of interest" description="Disordered" evidence="1">
    <location>
        <begin position="24"/>
        <end position="46"/>
    </location>
</feature>
<dbReference type="Proteomes" id="UP000541444">
    <property type="component" value="Unassembled WGS sequence"/>
</dbReference>
<name>A0A7J7P4W5_9MAGN</name>
<proteinExistence type="predicted"/>